<comment type="function">
    <text evidence="1">Probable lipid hydrolase.</text>
</comment>
<dbReference type="GO" id="GO:0016020">
    <property type="term" value="C:membrane"/>
    <property type="evidence" value="ECO:0007669"/>
    <property type="project" value="UniProtKB-SubCell"/>
</dbReference>
<organism evidence="12 13">
    <name type="scientific">Aspergillus hiratsukae</name>
    <dbReference type="NCBI Taxonomy" id="1194566"/>
    <lineage>
        <taxon>Eukaryota</taxon>
        <taxon>Fungi</taxon>
        <taxon>Dikarya</taxon>
        <taxon>Ascomycota</taxon>
        <taxon>Pezizomycotina</taxon>
        <taxon>Eurotiomycetes</taxon>
        <taxon>Eurotiomycetidae</taxon>
        <taxon>Eurotiales</taxon>
        <taxon>Aspergillaceae</taxon>
        <taxon>Aspergillus</taxon>
        <taxon>Aspergillus subgen. Fumigati</taxon>
    </lineage>
</organism>
<dbReference type="InterPro" id="IPR016035">
    <property type="entry name" value="Acyl_Trfase/lysoPLipase"/>
</dbReference>
<evidence type="ECO:0000256" key="6">
    <source>
        <dbReference type="ARBA" id="ARBA00022989"/>
    </source>
</evidence>
<keyword evidence="3" id="KW-0812">Transmembrane</keyword>
<dbReference type="Proteomes" id="UP000630445">
    <property type="component" value="Unassembled WGS sequence"/>
</dbReference>
<accession>A0A8H6PA98</accession>
<dbReference type="InterPro" id="IPR050301">
    <property type="entry name" value="NTE"/>
</dbReference>
<dbReference type="PANTHER" id="PTHR14226:SF10">
    <property type="entry name" value="TRIACYLGLYCEROL LIPASE 4-RELATED"/>
    <property type="match status" value="1"/>
</dbReference>
<feature type="compositionally biased region" description="Low complexity" evidence="10">
    <location>
        <begin position="1391"/>
        <end position="1406"/>
    </location>
</feature>
<feature type="compositionally biased region" description="Polar residues" evidence="10">
    <location>
        <begin position="1364"/>
        <end position="1386"/>
    </location>
</feature>
<dbReference type="InterPro" id="IPR029058">
    <property type="entry name" value="AB_hydrolase_fold"/>
</dbReference>
<dbReference type="GO" id="GO:0004806">
    <property type="term" value="F:triacylglycerol lipase activity"/>
    <property type="evidence" value="ECO:0007669"/>
    <property type="project" value="InterPro"/>
</dbReference>
<dbReference type="Pfam" id="PF11815">
    <property type="entry name" value="DUF3336"/>
    <property type="match status" value="1"/>
</dbReference>
<feature type="short sequence motif" description="GXSXG" evidence="9">
    <location>
        <begin position="927"/>
        <end position="931"/>
    </location>
</feature>
<evidence type="ECO:0000256" key="1">
    <source>
        <dbReference type="ARBA" id="ARBA00002682"/>
    </source>
</evidence>
<name>A0A8H6PA98_9EURO</name>
<keyword evidence="5 9" id="KW-0442">Lipid degradation</keyword>
<reference evidence="12" key="1">
    <citation type="submission" date="2020-06" db="EMBL/GenBank/DDBJ databases">
        <title>Draft genome sequences of strains closely related to Aspergillus parafelis and Aspergillus hiratsukae.</title>
        <authorList>
            <person name="Dos Santos R.A.C."/>
            <person name="Rivero-Menendez O."/>
            <person name="Steenwyk J.L."/>
            <person name="Mead M.E."/>
            <person name="Goldman G.H."/>
            <person name="Alastruey-Izquierdo A."/>
            <person name="Rokas A."/>
        </authorList>
    </citation>
    <scope>NUCLEOTIDE SEQUENCE</scope>
    <source>
        <strain evidence="12">CNM-CM5793</strain>
    </source>
</reference>
<dbReference type="Gene3D" id="2.120.10.30">
    <property type="entry name" value="TolB, C-terminal domain"/>
    <property type="match status" value="1"/>
</dbReference>
<dbReference type="SUPFAM" id="SSF63829">
    <property type="entry name" value="Calcium-dependent phosphotriesterase"/>
    <property type="match status" value="1"/>
</dbReference>
<dbReference type="CDD" id="cd07230">
    <property type="entry name" value="Pat_TGL4-5_like"/>
    <property type="match status" value="1"/>
</dbReference>
<dbReference type="InterPro" id="IPR011042">
    <property type="entry name" value="6-blade_b-propeller_TolB-like"/>
</dbReference>
<dbReference type="Gene3D" id="3.40.1090.10">
    <property type="entry name" value="Cytosolic phospholipase A2 catalytic domain"/>
    <property type="match status" value="1"/>
</dbReference>
<gene>
    <name evidence="12" type="ORF">CNMCM5793_000473</name>
</gene>
<dbReference type="EMBL" id="JACBAD010002018">
    <property type="protein sequence ID" value="KAF7122448.1"/>
    <property type="molecule type" value="Genomic_DNA"/>
</dbReference>
<keyword evidence="4 9" id="KW-0378">Hydrolase</keyword>
<comment type="subcellular location">
    <subcellularLocation>
        <location evidence="2">Membrane</location>
    </subcellularLocation>
</comment>
<evidence type="ECO:0000256" key="8">
    <source>
        <dbReference type="ARBA" id="ARBA00023136"/>
    </source>
</evidence>
<sequence length="1456" mass="160216">MHLPTPTYSFHIPSVHDGTELDCRLYLPLELQQSDGARKLHIRGAIIAHPYAPLGGCYDDPVVAFIGGELLRFGFVVGTFNFRGAGESGGRTSWTAKPELADYVSFYGFMLHYLHSLKEGYERQGNGAQDSSSALPAESIDDSKGASGDVHLILGGYSYGSMVASHLPTVDAVAHLCSEGNSATSFYRIRQTAKELSARSIKSVPGTDLPSASSNFASREGSTTAEDVTRTTISYLLVSPLLPPVNLFLTSFSKLSSGLAVKTPTESKQVLCPKPADQLCSHRTLAIYGNHDTFTSAHKLRKWASDLSQAAQSQFQSAEIDGAGHFWREKGLANFGSSSWIENLAIRSSGEVLGTELLDPRIWQVDPHGRVQPIVVHSWAEGASAGKYDGVLGIAETRDDEFFVAVAGQYDESMMLLPNSTNYIFRIDFSTLKVSSTGEVLSNATVTKLTDLKGSQLVNGATRLNEDAILVSDSYNGWVYKVDVRTGAYDVIIDDPLMKNNYGTAPQGVVGVNGIKVFRGYLYWTNTDAGLLVRIKIDEDGKPCGASEIIASNLSGPDDFTLDENRAAYIALGTVNELGIVYPGGSNRTLAVGGPTAAKFGRQHGDHHRLYLSTHGGSNILSSGKSIYNGTISLSVILPVYLHALFCSTSSLFLLLSPNGWLTLNVTPTTMSLFHDSPIVQPKCHGGVKCRNQLKLSSAPARHRHILPKSISIPSLPSVVRNSLSWAGDTLNAYRDGASKEQRKALTDTEDRKQILYLRMRNAVSYEEWKNCACELDELEDNNTWKQTFECAEYDPHLVQERLKQLEEARISYDVSRMLFLIRTSLSRDLGNMSNVALYRHSHVGTKDLIDRYITTALDTISTLVELSGKKCDALELRYMLDQLLAARQAFGRSALLFSGGATFGMNHIGVLKALYEAKMLPRIISGASAGSIVCAVFCTRTDDELPALLDTYAYGDFAVFDEEGKEENILQKTARFLKYGSFLDISQLAKVMRNWLGDITFQEAYNRTRRILNICVSSAGVYELPRLLNYITAPNVMIWSAVAVSCSVPLVFTPFVLMAKDPLTGEAVPWTDFHKQYIDGSVDGDLPMTRLSEMFNVNHFIVSQVNPHVVPFLPKDDCPSHGPTQTSSSPSWLHTVTHLAKEEILHRMTVLSDLGIFPTSLTKVASIMNQKYYGDINIYPEILYSNFPRILKNPTTEFMLQACLSGERATWPKLRQIRNHCAIELALDSAIQKMRVRVAFSPSLVHLRYHGLNGHSIESLDSSGGRGRMLNRRSSYDHEVERMERMRPNSGRPSTAQVRRSHSVLFSEQSHTLSVIRSAEVGQETRDRRDDRPSDLTGDGAYCIDSDYDETDLSSPERPILFQDSSWGSSVREQPGSRHSQQSPVRTRPSGSSSASVMGSFVGASRRPSSAHSVDDATTRMSLSSKTMSPPRSLLQMTPTVQVSSTGSSTRNSYS</sequence>
<dbReference type="PANTHER" id="PTHR14226">
    <property type="entry name" value="NEUROPATHY TARGET ESTERASE/SWISS CHEESE D.MELANOGASTER"/>
    <property type="match status" value="1"/>
</dbReference>
<dbReference type="Gene3D" id="3.40.50.1820">
    <property type="entry name" value="alpha/beta hydrolase"/>
    <property type="match status" value="1"/>
</dbReference>
<evidence type="ECO:0000256" key="4">
    <source>
        <dbReference type="ARBA" id="ARBA00022801"/>
    </source>
</evidence>
<feature type="compositionally biased region" description="Low complexity" evidence="10">
    <location>
        <begin position="1445"/>
        <end position="1456"/>
    </location>
</feature>
<evidence type="ECO:0000313" key="13">
    <source>
        <dbReference type="Proteomes" id="UP000630445"/>
    </source>
</evidence>
<evidence type="ECO:0000256" key="2">
    <source>
        <dbReference type="ARBA" id="ARBA00004370"/>
    </source>
</evidence>
<keyword evidence="8" id="KW-0472">Membrane</keyword>
<feature type="compositionally biased region" description="Basic and acidic residues" evidence="10">
    <location>
        <begin position="1324"/>
        <end position="1335"/>
    </location>
</feature>
<protein>
    <recommendedName>
        <fullName evidence="11">PNPLA domain-containing protein</fullName>
    </recommendedName>
</protein>
<feature type="domain" description="PNPLA" evidence="11">
    <location>
        <begin position="896"/>
        <end position="1093"/>
    </location>
</feature>
<comment type="caution">
    <text evidence="12">The sequence shown here is derived from an EMBL/GenBank/DDBJ whole genome shotgun (WGS) entry which is preliminary data.</text>
</comment>
<evidence type="ECO:0000256" key="3">
    <source>
        <dbReference type="ARBA" id="ARBA00022692"/>
    </source>
</evidence>
<feature type="active site" description="Nucleophile" evidence="9">
    <location>
        <position position="929"/>
    </location>
</feature>
<feature type="active site" description="Proton acceptor" evidence="9">
    <location>
        <position position="1080"/>
    </location>
</feature>
<evidence type="ECO:0000313" key="12">
    <source>
        <dbReference type="EMBL" id="KAF7122448.1"/>
    </source>
</evidence>
<dbReference type="SUPFAM" id="SSF52151">
    <property type="entry name" value="FabD/lysophospholipase-like"/>
    <property type="match status" value="1"/>
</dbReference>
<dbReference type="GO" id="GO:0016042">
    <property type="term" value="P:lipid catabolic process"/>
    <property type="evidence" value="ECO:0007669"/>
    <property type="project" value="UniProtKB-UniRule"/>
</dbReference>
<feature type="compositionally biased region" description="Basic and acidic residues" evidence="10">
    <location>
        <begin position="1275"/>
        <end position="1288"/>
    </location>
</feature>
<evidence type="ECO:0000256" key="9">
    <source>
        <dbReference type="PROSITE-ProRule" id="PRU01161"/>
    </source>
</evidence>
<dbReference type="GO" id="GO:0006641">
    <property type="term" value="P:triglyceride metabolic process"/>
    <property type="evidence" value="ECO:0007669"/>
    <property type="project" value="UniProtKB-ARBA"/>
</dbReference>
<evidence type="ECO:0000256" key="5">
    <source>
        <dbReference type="ARBA" id="ARBA00022963"/>
    </source>
</evidence>
<dbReference type="OrthoDB" id="10049244at2759"/>
<evidence type="ECO:0000259" key="11">
    <source>
        <dbReference type="PROSITE" id="PS51635"/>
    </source>
</evidence>
<dbReference type="Pfam" id="PF01734">
    <property type="entry name" value="Patatin"/>
    <property type="match status" value="1"/>
</dbReference>
<keyword evidence="7 9" id="KW-0443">Lipid metabolism</keyword>
<evidence type="ECO:0000256" key="10">
    <source>
        <dbReference type="SAM" id="MobiDB-lite"/>
    </source>
</evidence>
<proteinExistence type="predicted"/>
<comment type="caution">
    <text evidence="9">Lacks conserved residue(s) required for the propagation of feature annotation.</text>
</comment>
<dbReference type="SUPFAM" id="SSF53474">
    <property type="entry name" value="alpha/beta-Hydrolases"/>
    <property type="match status" value="1"/>
</dbReference>
<dbReference type="InterPro" id="IPR002641">
    <property type="entry name" value="PNPLA_dom"/>
</dbReference>
<feature type="compositionally biased region" description="Polar residues" evidence="10">
    <location>
        <begin position="1292"/>
        <end position="1316"/>
    </location>
</feature>
<dbReference type="InterPro" id="IPR021771">
    <property type="entry name" value="Triacylglycerol_lipase_N"/>
</dbReference>
<evidence type="ECO:0000256" key="7">
    <source>
        <dbReference type="ARBA" id="ARBA00023098"/>
    </source>
</evidence>
<keyword evidence="6" id="KW-1133">Transmembrane helix</keyword>
<feature type="region of interest" description="Disordered" evidence="10">
    <location>
        <begin position="1259"/>
        <end position="1456"/>
    </location>
</feature>
<keyword evidence="13" id="KW-1185">Reference proteome</keyword>
<feature type="compositionally biased region" description="Polar residues" evidence="10">
    <location>
        <begin position="1420"/>
        <end position="1444"/>
    </location>
</feature>
<dbReference type="PROSITE" id="PS51635">
    <property type="entry name" value="PNPLA"/>
    <property type="match status" value="1"/>
</dbReference>